<name>A0A453FPX5_AEGTS</name>
<evidence type="ECO:0000313" key="3">
    <source>
        <dbReference type="Proteomes" id="UP000015105"/>
    </source>
</evidence>
<dbReference type="AlphaFoldDB" id="A0A453FPX5"/>
<reference evidence="2" key="5">
    <citation type="journal article" date="2021" name="G3 (Bethesda)">
        <title>Aegilops tauschii genome assembly Aet v5.0 features greater sequence contiguity and improved annotation.</title>
        <authorList>
            <person name="Wang L."/>
            <person name="Zhu T."/>
            <person name="Rodriguez J.C."/>
            <person name="Deal K.R."/>
            <person name="Dubcovsky J."/>
            <person name="McGuire P.E."/>
            <person name="Lux T."/>
            <person name="Spannagl M."/>
            <person name="Mayer K.F.X."/>
            <person name="Baldrich P."/>
            <person name="Meyers B.C."/>
            <person name="Huo N."/>
            <person name="Gu Y.Q."/>
            <person name="Zhou H."/>
            <person name="Devos K.M."/>
            <person name="Bennetzen J.L."/>
            <person name="Unver T."/>
            <person name="Budak H."/>
            <person name="Gulick P.J."/>
            <person name="Galiba G."/>
            <person name="Kalapos B."/>
            <person name="Nelson D.R."/>
            <person name="Li P."/>
            <person name="You F.M."/>
            <person name="Luo M.C."/>
            <person name="Dvorak J."/>
        </authorList>
    </citation>
    <scope>NUCLEOTIDE SEQUENCE [LARGE SCALE GENOMIC DNA]</scope>
    <source>
        <strain evidence="2">cv. AL8/78</strain>
    </source>
</reference>
<dbReference type="PANTHER" id="PTHR47481">
    <property type="match status" value="1"/>
</dbReference>
<sequence length="114" mass="12098">MPSALSSGSSSMGGSRSSHPLRYPVLSHGGSLVAGHLHRYVSRRVDGSSYSFASQSQARAHAIRTALGEVKLHDLTVTDYFNKVTGMADTLASIGKALDPEEFTSYVLNGLSDN</sequence>
<keyword evidence="3" id="KW-1185">Reference proteome</keyword>
<feature type="region of interest" description="Disordered" evidence="1">
    <location>
        <begin position="1"/>
        <end position="22"/>
    </location>
</feature>
<proteinExistence type="predicted"/>
<reference evidence="2" key="4">
    <citation type="submission" date="2019-03" db="UniProtKB">
        <authorList>
            <consortium name="EnsemblPlants"/>
        </authorList>
    </citation>
    <scope>IDENTIFICATION</scope>
</reference>
<organism evidence="2 3">
    <name type="scientific">Aegilops tauschii subsp. strangulata</name>
    <name type="common">Goatgrass</name>
    <dbReference type="NCBI Taxonomy" id="200361"/>
    <lineage>
        <taxon>Eukaryota</taxon>
        <taxon>Viridiplantae</taxon>
        <taxon>Streptophyta</taxon>
        <taxon>Embryophyta</taxon>
        <taxon>Tracheophyta</taxon>
        <taxon>Spermatophyta</taxon>
        <taxon>Magnoliopsida</taxon>
        <taxon>Liliopsida</taxon>
        <taxon>Poales</taxon>
        <taxon>Poaceae</taxon>
        <taxon>BOP clade</taxon>
        <taxon>Pooideae</taxon>
        <taxon>Triticodae</taxon>
        <taxon>Triticeae</taxon>
        <taxon>Triticinae</taxon>
        <taxon>Aegilops</taxon>
    </lineage>
</organism>
<reference evidence="3" key="1">
    <citation type="journal article" date="2014" name="Science">
        <title>Ancient hybridizations among the ancestral genomes of bread wheat.</title>
        <authorList>
            <consortium name="International Wheat Genome Sequencing Consortium,"/>
            <person name="Marcussen T."/>
            <person name="Sandve S.R."/>
            <person name="Heier L."/>
            <person name="Spannagl M."/>
            <person name="Pfeifer M."/>
            <person name="Jakobsen K.S."/>
            <person name="Wulff B.B."/>
            <person name="Steuernagel B."/>
            <person name="Mayer K.F."/>
            <person name="Olsen O.A."/>
        </authorList>
    </citation>
    <scope>NUCLEOTIDE SEQUENCE [LARGE SCALE GENOMIC DNA]</scope>
    <source>
        <strain evidence="3">cv. AL8/78</strain>
    </source>
</reference>
<dbReference type="Gramene" id="AET3Gv20739100.1">
    <property type="protein sequence ID" value="AET3Gv20739100.1"/>
    <property type="gene ID" value="AET3Gv20739100"/>
</dbReference>
<feature type="compositionally biased region" description="Low complexity" evidence="1">
    <location>
        <begin position="1"/>
        <end position="18"/>
    </location>
</feature>
<reference evidence="3" key="2">
    <citation type="journal article" date="2017" name="Nat. Plants">
        <title>The Aegilops tauschii genome reveals multiple impacts of transposons.</title>
        <authorList>
            <person name="Zhao G."/>
            <person name="Zou C."/>
            <person name="Li K."/>
            <person name="Wang K."/>
            <person name="Li T."/>
            <person name="Gao L."/>
            <person name="Zhang X."/>
            <person name="Wang H."/>
            <person name="Yang Z."/>
            <person name="Liu X."/>
            <person name="Jiang W."/>
            <person name="Mao L."/>
            <person name="Kong X."/>
            <person name="Jiao Y."/>
            <person name="Jia J."/>
        </authorList>
    </citation>
    <scope>NUCLEOTIDE SEQUENCE [LARGE SCALE GENOMIC DNA]</scope>
    <source>
        <strain evidence="3">cv. AL8/78</strain>
    </source>
</reference>
<protein>
    <submittedName>
        <fullName evidence="2">Uncharacterized protein</fullName>
    </submittedName>
</protein>
<dbReference type="PANTHER" id="PTHR47481:SF31">
    <property type="entry name" value="OS01G0873500 PROTEIN"/>
    <property type="match status" value="1"/>
</dbReference>
<reference evidence="2" key="3">
    <citation type="journal article" date="2017" name="Nature">
        <title>Genome sequence of the progenitor of the wheat D genome Aegilops tauschii.</title>
        <authorList>
            <person name="Luo M.C."/>
            <person name="Gu Y.Q."/>
            <person name="Puiu D."/>
            <person name="Wang H."/>
            <person name="Twardziok S.O."/>
            <person name="Deal K.R."/>
            <person name="Huo N."/>
            <person name="Zhu T."/>
            <person name="Wang L."/>
            <person name="Wang Y."/>
            <person name="McGuire P.E."/>
            <person name="Liu S."/>
            <person name="Long H."/>
            <person name="Ramasamy R.K."/>
            <person name="Rodriguez J.C."/>
            <person name="Van S.L."/>
            <person name="Yuan L."/>
            <person name="Wang Z."/>
            <person name="Xia Z."/>
            <person name="Xiao L."/>
            <person name="Anderson O.D."/>
            <person name="Ouyang S."/>
            <person name="Liang Y."/>
            <person name="Zimin A.V."/>
            <person name="Pertea G."/>
            <person name="Qi P."/>
            <person name="Bennetzen J.L."/>
            <person name="Dai X."/>
            <person name="Dawson M.W."/>
            <person name="Muller H.G."/>
            <person name="Kugler K."/>
            <person name="Rivarola-Duarte L."/>
            <person name="Spannagl M."/>
            <person name="Mayer K.F.X."/>
            <person name="Lu F.H."/>
            <person name="Bevan M.W."/>
            <person name="Leroy P."/>
            <person name="Li P."/>
            <person name="You F.M."/>
            <person name="Sun Q."/>
            <person name="Liu Z."/>
            <person name="Lyons E."/>
            <person name="Wicker T."/>
            <person name="Salzberg S.L."/>
            <person name="Devos K.M."/>
            <person name="Dvorak J."/>
        </authorList>
    </citation>
    <scope>NUCLEOTIDE SEQUENCE [LARGE SCALE GENOMIC DNA]</scope>
    <source>
        <strain evidence="2">cv. AL8/78</strain>
    </source>
</reference>
<evidence type="ECO:0000256" key="1">
    <source>
        <dbReference type="SAM" id="MobiDB-lite"/>
    </source>
</evidence>
<dbReference type="Proteomes" id="UP000015105">
    <property type="component" value="Chromosome 3D"/>
</dbReference>
<accession>A0A453FPX5</accession>
<dbReference type="EnsemblPlants" id="AET3Gv20739100.1">
    <property type="protein sequence ID" value="AET3Gv20739100.1"/>
    <property type="gene ID" value="AET3Gv20739100"/>
</dbReference>
<evidence type="ECO:0000313" key="2">
    <source>
        <dbReference type="EnsemblPlants" id="AET3Gv20739100.1"/>
    </source>
</evidence>